<dbReference type="CDD" id="cd01949">
    <property type="entry name" value="GGDEF"/>
    <property type="match status" value="1"/>
</dbReference>
<dbReference type="InterPro" id="IPR050469">
    <property type="entry name" value="Diguanylate_Cyclase"/>
</dbReference>
<dbReference type="RefSeq" id="WP_073269787.1">
    <property type="nucleotide sequence ID" value="NZ_FQTU01000004.1"/>
</dbReference>
<feature type="transmembrane region" description="Helical" evidence="1">
    <location>
        <begin position="361"/>
        <end position="382"/>
    </location>
</feature>
<dbReference type="PANTHER" id="PTHR45138:SF23">
    <property type="entry name" value="SIGNALING PROTEIN"/>
    <property type="match status" value="1"/>
</dbReference>
<name>A0A1M4UQ82_9FIRM</name>
<protein>
    <submittedName>
        <fullName evidence="3">Diguanylate cyclase (GGDEF) domain-containing protein</fullName>
    </submittedName>
</protein>
<dbReference type="EMBL" id="FQTU01000004">
    <property type="protein sequence ID" value="SHE58753.1"/>
    <property type="molecule type" value="Genomic_DNA"/>
</dbReference>
<accession>A0A1M4UQ82</accession>
<dbReference type="NCBIfam" id="TIGR00254">
    <property type="entry name" value="GGDEF"/>
    <property type="match status" value="1"/>
</dbReference>
<sequence length="560" mass="64395">MKPINKSKLITLAFAAFLIAAFVFISGYFDDENYRIVKGDVVLLEQEWNVYYEDKSILNTYLPIDLDLDSGVLYKAETYLPEDTSRKDHLLLRSSMQDIVVYLENIEIYRHENSSYGVFAKPPASLWLLVDLPEDYQGKKLTLDVTSEVSAFGGMLNEVKMGRAQDLLYDLIKSQFTGIIVFVILFLTGFIITIFSIFIRFAKDNRLLYLGFLSMSASVWILSEAKLMQFFTGNRFVIGGISYVMIPLIGVFLSLYIKEAVLSQHISKRLIKGISLGQALMILGIVLLQLAGLRAFIDTARYMNLIMSISILMIISIMIYEFERHRNNNVRRMFKYTAVIVISTALEIAAFYNNLFEYTSTFYRIGMLIFIGLLIYDAYIYLKENLEKNKEHVLLEKLAYKDFLTGGGNRSAYERDLENLKSKKKIDPFRLVILDLNDLKYINDTFGHNVGDDAIKATYYLAKEAFQGFGECYRIGGDEFIVLMDKPDKDIYKRCMENLRLGLNKKKSESSYPIDVAAGSGVYMENSWSNYSEFYHHVDQNMYLDKTKRKTISTEAVMDT</sequence>
<dbReference type="Gene3D" id="3.30.70.270">
    <property type="match status" value="1"/>
</dbReference>
<dbReference type="OrthoDB" id="9804955at2"/>
<feature type="transmembrane region" description="Helical" evidence="1">
    <location>
        <begin position="303"/>
        <end position="322"/>
    </location>
</feature>
<keyword evidence="1" id="KW-0472">Membrane</keyword>
<feature type="transmembrane region" description="Helical" evidence="1">
    <location>
        <begin position="9"/>
        <end position="29"/>
    </location>
</feature>
<feature type="transmembrane region" description="Helical" evidence="1">
    <location>
        <begin position="176"/>
        <end position="199"/>
    </location>
</feature>
<feature type="transmembrane region" description="Helical" evidence="1">
    <location>
        <begin position="278"/>
        <end position="297"/>
    </location>
</feature>
<dbReference type="SUPFAM" id="SSF55073">
    <property type="entry name" value="Nucleotide cyclase"/>
    <property type="match status" value="1"/>
</dbReference>
<dbReference type="GO" id="GO:1902201">
    <property type="term" value="P:negative regulation of bacterial-type flagellum-dependent cell motility"/>
    <property type="evidence" value="ECO:0007669"/>
    <property type="project" value="TreeGrafter"/>
</dbReference>
<keyword evidence="1" id="KW-0812">Transmembrane</keyword>
<evidence type="ECO:0000313" key="3">
    <source>
        <dbReference type="EMBL" id="SHE58753.1"/>
    </source>
</evidence>
<dbReference type="InterPro" id="IPR029787">
    <property type="entry name" value="Nucleotide_cyclase"/>
</dbReference>
<evidence type="ECO:0000259" key="2">
    <source>
        <dbReference type="PROSITE" id="PS50887"/>
    </source>
</evidence>
<proteinExistence type="predicted"/>
<dbReference type="Pfam" id="PF00990">
    <property type="entry name" value="GGDEF"/>
    <property type="match status" value="1"/>
</dbReference>
<dbReference type="GO" id="GO:0043709">
    <property type="term" value="P:cell adhesion involved in single-species biofilm formation"/>
    <property type="evidence" value="ECO:0007669"/>
    <property type="project" value="TreeGrafter"/>
</dbReference>
<gene>
    <name evidence="3" type="ORF">SAMN02746064_00787</name>
</gene>
<feature type="domain" description="GGDEF" evidence="2">
    <location>
        <begin position="427"/>
        <end position="560"/>
    </location>
</feature>
<dbReference type="Proteomes" id="UP000184251">
    <property type="component" value="Unassembled WGS sequence"/>
</dbReference>
<keyword evidence="1" id="KW-1133">Transmembrane helix</keyword>
<dbReference type="InterPro" id="IPR000160">
    <property type="entry name" value="GGDEF_dom"/>
</dbReference>
<dbReference type="PANTHER" id="PTHR45138">
    <property type="entry name" value="REGULATORY COMPONENTS OF SENSORY TRANSDUCTION SYSTEM"/>
    <property type="match status" value="1"/>
</dbReference>
<feature type="transmembrane region" description="Helical" evidence="1">
    <location>
        <begin position="206"/>
        <end position="223"/>
    </location>
</feature>
<dbReference type="GO" id="GO:0005886">
    <property type="term" value="C:plasma membrane"/>
    <property type="evidence" value="ECO:0007669"/>
    <property type="project" value="TreeGrafter"/>
</dbReference>
<dbReference type="GO" id="GO:0052621">
    <property type="term" value="F:diguanylate cyclase activity"/>
    <property type="evidence" value="ECO:0007669"/>
    <property type="project" value="TreeGrafter"/>
</dbReference>
<feature type="transmembrane region" description="Helical" evidence="1">
    <location>
        <begin position="334"/>
        <end position="355"/>
    </location>
</feature>
<reference evidence="3 4" key="1">
    <citation type="submission" date="2016-11" db="EMBL/GenBank/DDBJ databases">
        <authorList>
            <person name="Jaros S."/>
            <person name="Januszkiewicz K."/>
            <person name="Wedrychowicz H."/>
        </authorList>
    </citation>
    <scope>NUCLEOTIDE SEQUENCE [LARGE SCALE GENOMIC DNA]</scope>
    <source>
        <strain evidence="3 4">DSM 14828</strain>
    </source>
</reference>
<keyword evidence="4" id="KW-1185">Reference proteome</keyword>
<dbReference type="SMART" id="SM00267">
    <property type="entry name" value="GGDEF"/>
    <property type="match status" value="1"/>
</dbReference>
<dbReference type="InterPro" id="IPR043128">
    <property type="entry name" value="Rev_trsase/Diguanyl_cyclase"/>
</dbReference>
<dbReference type="AlphaFoldDB" id="A0A1M4UQ82"/>
<evidence type="ECO:0000256" key="1">
    <source>
        <dbReference type="SAM" id="Phobius"/>
    </source>
</evidence>
<feature type="transmembrane region" description="Helical" evidence="1">
    <location>
        <begin position="235"/>
        <end position="257"/>
    </location>
</feature>
<dbReference type="PROSITE" id="PS50887">
    <property type="entry name" value="GGDEF"/>
    <property type="match status" value="1"/>
</dbReference>
<evidence type="ECO:0000313" key="4">
    <source>
        <dbReference type="Proteomes" id="UP000184251"/>
    </source>
</evidence>
<dbReference type="STRING" id="1120975.SAMN02746064_00787"/>
<organism evidence="3 4">
    <name type="scientific">Alkalibacter saccharofermentans DSM 14828</name>
    <dbReference type="NCBI Taxonomy" id="1120975"/>
    <lineage>
        <taxon>Bacteria</taxon>
        <taxon>Bacillati</taxon>
        <taxon>Bacillota</taxon>
        <taxon>Clostridia</taxon>
        <taxon>Eubacteriales</taxon>
        <taxon>Eubacteriaceae</taxon>
        <taxon>Alkalibacter</taxon>
    </lineage>
</organism>